<evidence type="ECO:0000313" key="2">
    <source>
        <dbReference type="EMBL" id="MDM0045370.1"/>
    </source>
</evidence>
<gene>
    <name evidence="2" type="ORF">QTH91_12815</name>
</gene>
<evidence type="ECO:0000256" key="1">
    <source>
        <dbReference type="SAM" id="Phobius"/>
    </source>
</evidence>
<keyword evidence="3" id="KW-1185">Reference proteome</keyword>
<evidence type="ECO:0000313" key="3">
    <source>
        <dbReference type="Proteomes" id="UP001174908"/>
    </source>
</evidence>
<organism evidence="2 3">
    <name type="scientific">Variovorax dokdonensis</name>
    <dbReference type="NCBI Taxonomy" id="344883"/>
    <lineage>
        <taxon>Bacteria</taxon>
        <taxon>Pseudomonadati</taxon>
        <taxon>Pseudomonadota</taxon>
        <taxon>Betaproteobacteria</taxon>
        <taxon>Burkholderiales</taxon>
        <taxon>Comamonadaceae</taxon>
        <taxon>Variovorax</taxon>
    </lineage>
</organism>
<keyword evidence="1" id="KW-0472">Membrane</keyword>
<accession>A0ABT7NBV5</accession>
<name>A0ABT7NBV5_9BURK</name>
<sequence>MSAPRPYAFSRLDFVDSDFDPLASHLQDCTNDRSFMRQGPTIRNALILAAGLLALAALLTVL</sequence>
<dbReference type="RefSeq" id="WP_286660447.1">
    <property type="nucleotide sequence ID" value="NZ_JASZYV010000002.1"/>
</dbReference>
<feature type="transmembrane region" description="Helical" evidence="1">
    <location>
        <begin position="42"/>
        <end position="61"/>
    </location>
</feature>
<dbReference type="EMBL" id="JASZYV010000002">
    <property type="protein sequence ID" value="MDM0045370.1"/>
    <property type="molecule type" value="Genomic_DNA"/>
</dbReference>
<comment type="caution">
    <text evidence="2">The sequence shown here is derived from an EMBL/GenBank/DDBJ whole genome shotgun (WGS) entry which is preliminary data.</text>
</comment>
<keyword evidence="1" id="KW-0812">Transmembrane</keyword>
<protein>
    <submittedName>
        <fullName evidence="2">Uncharacterized protein</fullName>
    </submittedName>
</protein>
<proteinExistence type="predicted"/>
<dbReference type="Proteomes" id="UP001174908">
    <property type="component" value="Unassembled WGS sequence"/>
</dbReference>
<keyword evidence="1" id="KW-1133">Transmembrane helix</keyword>
<reference evidence="2" key="1">
    <citation type="submission" date="2023-06" db="EMBL/GenBank/DDBJ databases">
        <authorList>
            <person name="Jiang Y."/>
            <person name="Liu Q."/>
        </authorList>
    </citation>
    <scope>NUCLEOTIDE SEQUENCE</scope>
    <source>
        <strain evidence="2">CGMCC 1.12089</strain>
    </source>
</reference>